<dbReference type="PRINTS" id="PR00411">
    <property type="entry name" value="PNDRDTASEI"/>
</dbReference>
<keyword evidence="8" id="KW-0472">Membrane</keyword>
<comment type="catalytic activity">
    <reaction evidence="7">
        <text>a quinone + NADH + H(+) = a quinol + NAD(+)</text>
        <dbReference type="Rhea" id="RHEA:46160"/>
        <dbReference type="ChEBI" id="CHEBI:15378"/>
        <dbReference type="ChEBI" id="CHEBI:24646"/>
        <dbReference type="ChEBI" id="CHEBI:57540"/>
        <dbReference type="ChEBI" id="CHEBI:57945"/>
        <dbReference type="ChEBI" id="CHEBI:132124"/>
        <dbReference type="EC" id="1.6.5.9"/>
    </reaction>
</comment>
<evidence type="ECO:0000256" key="3">
    <source>
        <dbReference type="ARBA" id="ARBA00022630"/>
    </source>
</evidence>
<dbReference type="GO" id="GO:0050136">
    <property type="term" value="F:NADH dehydrogenase (quinone) (non-electrogenic) activity"/>
    <property type="evidence" value="ECO:0007669"/>
    <property type="project" value="UniProtKB-EC"/>
</dbReference>
<evidence type="ECO:0000256" key="6">
    <source>
        <dbReference type="ARBA" id="ARBA00023027"/>
    </source>
</evidence>
<dbReference type="EMBL" id="CP000828">
    <property type="protein sequence ID" value="ABW31140.1"/>
    <property type="molecule type" value="Genomic_DNA"/>
</dbReference>
<keyword evidence="6" id="KW-0520">NAD</keyword>
<dbReference type="InterPro" id="IPR045024">
    <property type="entry name" value="NDH-2"/>
</dbReference>
<keyword evidence="8" id="KW-1133">Transmembrane helix</keyword>
<keyword evidence="5" id="KW-0560">Oxidoreductase</keyword>
<dbReference type="KEGG" id="amr:AM1_6208"/>
<keyword evidence="4" id="KW-0274">FAD</keyword>
<dbReference type="EC" id="1.6.5.9" evidence="2"/>
<dbReference type="eggNOG" id="COG1252">
    <property type="taxonomic scope" value="Bacteria"/>
</dbReference>
<evidence type="ECO:0000256" key="8">
    <source>
        <dbReference type="SAM" id="Phobius"/>
    </source>
</evidence>
<organism evidence="10 11">
    <name type="scientific">Acaryochloris marina (strain MBIC 11017)</name>
    <dbReference type="NCBI Taxonomy" id="329726"/>
    <lineage>
        <taxon>Bacteria</taxon>
        <taxon>Bacillati</taxon>
        <taxon>Cyanobacteriota</taxon>
        <taxon>Cyanophyceae</taxon>
        <taxon>Acaryochloridales</taxon>
        <taxon>Acaryochloridaceae</taxon>
        <taxon>Acaryochloris</taxon>
    </lineage>
</organism>
<dbReference type="HOGENOM" id="CLU_021377_7_1_3"/>
<reference evidence="10 11" key="1">
    <citation type="journal article" date="2008" name="Proc. Natl. Acad. Sci. U.S.A.">
        <title>Niche adaptation and genome expansion in the chlorophyll d-producing cyanobacterium Acaryochloris marina.</title>
        <authorList>
            <person name="Swingley W.D."/>
            <person name="Chen M."/>
            <person name="Cheung P.C."/>
            <person name="Conrad A.L."/>
            <person name="Dejesa L.C."/>
            <person name="Hao J."/>
            <person name="Honchak B.M."/>
            <person name="Karbach L.E."/>
            <person name="Kurdoglu A."/>
            <person name="Lahiri S."/>
            <person name="Mastrian S.D."/>
            <person name="Miyashita H."/>
            <person name="Page L."/>
            <person name="Ramakrishna P."/>
            <person name="Satoh S."/>
            <person name="Sattley W.M."/>
            <person name="Shimada Y."/>
            <person name="Taylor H.L."/>
            <person name="Tomo T."/>
            <person name="Tsuchiya T."/>
            <person name="Wang Z.T."/>
            <person name="Raymond J."/>
            <person name="Mimuro M."/>
            <person name="Blankenship R.E."/>
            <person name="Touchman J.W."/>
        </authorList>
    </citation>
    <scope>NUCLEOTIDE SEQUENCE [LARGE SCALE GENOMIC DNA]</scope>
    <source>
        <strain evidence="11">MBIC 11017</strain>
    </source>
</reference>
<dbReference type="STRING" id="329726.AM1_6208"/>
<evidence type="ECO:0000256" key="5">
    <source>
        <dbReference type="ARBA" id="ARBA00023002"/>
    </source>
</evidence>
<evidence type="ECO:0000259" key="9">
    <source>
        <dbReference type="Pfam" id="PF07992"/>
    </source>
</evidence>
<dbReference type="PANTHER" id="PTHR43706">
    <property type="entry name" value="NADH DEHYDROGENASE"/>
    <property type="match status" value="1"/>
</dbReference>
<gene>
    <name evidence="10" type="ordered locus">AM1_6208</name>
</gene>
<dbReference type="Proteomes" id="UP000000268">
    <property type="component" value="Chromosome"/>
</dbReference>
<evidence type="ECO:0000256" key="1">
    <source>
        <dbReference type="ARBA" id="ARBA00005272"/>
    </source>
</evidence>
<keyword evidence="8" id="KW-0812">Transmembrane</keyword>
<dbReference type="OrthoDB" id="9781621at2"/>
<dbReference type="Gene3D" id="3.50.50.100">
    <property type="match status" value="1"/>
</dbReference>
<name>B0C623_ACAM1</name>
<protein>
    <recommendedName>
        <fullName evidence="2">NADH:ubiquinone reductase (non-electrogenic)</fullName>
        <ecNumber evidence="2">1.6.5.9</ecNumber>
    </recommendedName>
</protein>
<comment type="similarity">
    <text evidence="1">Belongs to the NADH dehydrogenase family.</text>
</comment>
<evidence type="ECO:0000313" key="11">
    <source>
        <dbReference type="Proteomes" id="UP000000268"/>
    </source>
</evidence>
<dbReference type="InterPro" id="IPR023753">
    <property type="entry name" value="FAD/NAD-binding_dom"/>
</dbReference>
<feature type="transmembrane region" description="Helical" evidence="8">
    <location>
        <begin position="366"/>
        <end position="385"/>
    </location>
</feature>
<evidence type="ECO:0000256" key="2">
    <source>
        <dbReference type="ARBA" id="ARBA00012637"/>
    </source>
</evidence>
<proteinExistence type="inferred from homology"/>
<evidence type="ECO:0000256" key="4">
    <source>
        <dbReference type="ARBA" id="ARBA00022827"/>
    </source>
</evidence>
<feature type="domain" description="FAD/NAD(P)-binding" evidence="9">
    <location>
        <begin position="9"/>
        <end position="324"/>
    </location>
</feature>
<dbReference type="Pfam" id="PF07992">
    <property type="entry name" value="Pyr_redox_2"/>
    <property type="match status" value="1"/>
</dbReference>
<dbReference type="RefSeq" id="WP_012166328.1">
    <property type="nucleotide sequence ID" value="NC_009925.1"/>
</dbReference>
<accession>B0C623</accession>
<dbReference type="PANTHER" id="PTHR43706:SF47">
    <property type="entry name" value="EXTERNAL NADH-UBIQUINONE OXIDOREDUCTASE 1, MITOCHONDRIAL-RELATED"/>
    <property type="match status" value="1"/>
</dbReference>
<sequence>MQPVHNPQRIVVVGAGFGGMQAAQSLAHSGAEVCLIDRHNYNTFVPLLYQVAAAQLEPESIAYPLRTVLRRAPRTRFLMAEVQRIDFEHQVVETDKAVISYDYLVMATGSQTQFLGVPGAEDFAFPLQTLDHAIALRNHILQRFEQVVQEHDPVQRQQLLTFVIVGGGPTGVEMAGTLVELKRSLRHDYPTLNWSQMRIVLVQSGDNLLVNLPNRLGHYTTRKLRQLGINVYFKTRVRRVTEQAVEFSDGSTLPTGTVVWAAGLEAALPDVTAPLTTARKHKLKVRPTLQLIDHDNVYAIGDLAYTQQHGKPLAGVAPEALQQGVAVAHNLRRQLRGKSPKPFSYFNKGRLAIIGVYAGVGKIGPFLLTGFLPWLLWLSVHLVYLPGFRNRLMVLLNWLQGYIRGDRAIRIILSSNSAKDRIQLSKHKTPISS</sequence>
<keyword evidence="11" id="KW-1185">Reference proteome</keyword>
<dbReference type="InterPro" id="IPR036188">
    <property type="entry name" value="FAD/NAD-bd_sf"/>
</dbReference>
<dbReference type="AlphaFoldDB" id="B0C623"/>
<dbReference type="SUPFAM" id="SSF51905">
    <property type="entry name" value="FAD/NAD(P)-binding domain"/>
    <property type="match status" value="1"/>
</dbReference>
<evidence type="ECO:0000256" key="7">
    <source>
        <dbReference type="ARBA" id="ARBA00047599"/>
    </source>
</evidence>
<keyword evidence="3" id="KW-0285">Flavoprotein</keyword>
<evidence type="ECO:0000313" key="10">
    <source>
        <dbReference type="EMBL" id="ABW31140.1"/>
    </source>
</evidence>
<dbReference type="PRINTS" id="PR00368">
    <property type="entry name" value="FADPNR"/>
</dbReference>